<dbReference type="OrthoDB" id="430370at2759"/>
<dbReference type="InterPro" id="IPR036881">
    <property type="entry name" value="Glyco_hydro_3_C_sf"/>
</dbReference>
<dbReference type="Pfam" id="PF01915">
    <property type="entry name" value="Glyco_hydro_3_C"/>
    <property type="match status" value="1"/>
</dbReference>
<dbReference type="InterPro" id="IPR026891">
    <property type="entry name" value="Fn3-like"/>
</dbReference>
<evidence type="ECO:0000313" key="6">
    <source>
        <dbReference type="EMBL" id="CAB9502141.1"/>
    </source>
</evidence>
<keyword evidence="3" id="KW-0326">Glycosidase</keyword>
<feature type="domain" description="Fibronectin type III-like" evidence="5">
    <location>
        <begin position="671"/>
        <end position="743"/>
    </location>
</feature>
<dbReference type="GO" id="GO:0046556">
    <property type="term" value="F:alpha-L-arabinofuranosidase activity"/>
    <property type="evidence" value="ECO:0007669"/>
    <property type="project" value="TreeGrafter"/>
</dbReference>
<dbReference type="AlphaFoldDB" id="A0A9N8DK73"/>
<evidence type="ECO:0000256" key="3">
    <source>
        <dbReference type="ARBA" id="ARBA00023295"/>
    </source>
</evidence>
<keyword evidence="2" id="KW-0378">Hydrolase</keyword>
<feature type="signal peptide" evidence="4">
    <location>
        <begin position="1"/>
        <end position="25"/>
    </location>
</feature>
<organism evidence="6 7">
    <name type="scientific">Seminavis robusta</name>
    <dbReference type="NCBI Taxonomy" id="568900"/>
    <lineage>
        <taxon>Eukaryota</taxon>
        <taxon>Sar</taxon>
        <taxon>Stramenopiles</taxon>
        <taxon>Ochrophyta</taxon>
        <taxon>Bacillariophyta</taxon>
        <taxon>Bacillariophyceae</taxon>
        <taxon>Bacillariophycidae</taxon>
        <taxon>Naviculales</taxon>
        <taxon>Naviculaceae</taxon>
        <taxon>Seminavis</taxon>
    </lineage>
</organism>
<reference evidence="6" key="1">
    <citation type="submission" date="2020-06" db="EMBL/GenBank/DDBJ databases">
        <authorList>
            <consortium name="Plant Systems Biology data submission"/>
        </authorList>
    </citation>
    <scope>NUCLEOTIDE SEQUENCE</scope>
    <source>
        <strain evidence="6">D6</strain>
    </source>
</reference>
<accession>A0A9N8DK73</accession>
<gene>
    <name evidence="6" type="ORF">SEMRO_128_G061330.1</name>
</gene>
<dbReference type="InterPro" id="IPR036962">
    <property type="entry name" value="Glyco_hydro_3_N_sf"/>
</dbReference>
<proteinExistence type="predicted"/>
<dbReference type="Gene3D" id="3.20.20.300">
    <property type="entry name" value="Glycoside hydrolase, family 3, N-terminal domain"/>
    <property type="match status" value="1"/>
</dbReference>
<dbReference type="InterPro" id="IPR001764">
    <property type="entry name" value="Glyco_hydro_3_N"/>
</dbReference>
<protein>
    <submittedName>
        <fullName evidence="6">Xylosidase/alpha-L-arabinofuranosidase 1</fullName>
    </submittedName>
</protein>
<dbReference type="EMBL" id="CAICTM010000127">
    <property type="protein sequence ID" value="CAB9502141.1"/>
    <property type="molecule type" value="Genomic_DNA"/>
</dbReference>
<dbReference type="Gene3D" id="2.60.40.10">
    <property type="entry name" value="Immunoglobulins"/>
    <property type="match status" value="1"/>
</dbReference>
<evidence type="ECO:0000256" key="4">
    <source>
        <dbReference type="SAM" id="SignalP"/>
    </source>
</evidence>
<keyword evidence="7" id="KW-1185">Reference proteome</keyword>
<dbReference type="InterPro" id="IPR044993">
    <property type="entry name" value="BXL"/>
</dbReference>
<evidence type="ECO:0000313" key="7">
    <source>
        <dbReference type="Proteomes" id="UP001153069"/>
    </source>
</evidence>
<evidence type="ECO:0000256" key="2">
    <source>
        <dbReference type="ARBA" id="ARBA00022801"/>
    </source>
</evidence>
<dbReference type="GO" id="GO:0045493">
    <property type="term" value="P:xylan catabolic process"/>
    <property type="evidence" value="ECO:0007669"/>
    <property type="project" value="InterPro"/>
</dbReference>
<dbReference type="InterPro" id="IPR013783">
    <property type="entry name" value="Ig-like_fold"/>
</dbReference>
<evidence type="ECO:0000259" key="5">
    <source>
        <dbReference type="SMART" id="SM01217"/>
    </source>
</evidence>
<dbReference type="InterPro" id="IPR017853">
    <property type="entry name" value="GH"/>
</dbReference>
<dbReference type="GO" id="GO:0009044">
    <property type="term" value="F:xylan 1,4-beta-xylosidase activity"/>
    <property type="evidence" value="ECO:0007669"/>
    <property type="project" value="InterPro"/>
</dbReference>
<dbReference type="SUPFAM" id="SSF52279">
    <property type="entry name" value="Beta-D-glucan exohydrolase, C-terminal domain"/>
    <property type="match status" value="1"/>
</dbReference>
<comment type="caution">
    <text evidence="6">The sequence shown here is derived from an EMBL/GenBank/DDBJ whole genome shotgun (WGS) entry which is preliminary data.</text>
</comment>
<dbReference type="Pfam" id="PF14310">
    <property type="entry name" value="Fn3-like"/>
    <property type="match status" value="1"/>
</dbReference>
<name>A0A9N8DK73_9STRA</name>
<dbReference type="PRINTS" id="PR00133">
    <property type="entry name" value="GLHYDRLASE3"/>
</dbReference>
<dbReference type="SMART" id="SM01217">
    <property type="entry name" value="Fn3_like"/>
    <property type="match status" value="1"/>
</dbReference>
<dbReference type="PANTHER" id="PTHR42721:SF41">
    <property type="entry name" value="GLYCOSIDE HYDROLASE FAMILY 3 C-TERMINAL DOMAIN-CONTAINING PROTEIN"/>
    <property type="match status" value="1"/>
</dbReference>
<dbReference type="Pfam" id="PF00933">
    <property type="entry name" value="Glyco_hydro_3"/>
    <property type="match status" value="1"/>
</dbReference>
<sequence length="762" mass="83850">MRSSTSTNTRIPVAILIALCSSLQGVLVWSAKEPCSYSDVSGLAFCNTSLPVRTRAIDLVSRLTTDEKIEQLMMEAPPIERLHMDAYNYWSESLHGVLSYCSTDDNKTRCPTCYPMPIGMGATFHQNLVHRMATQISSEARRFFVQDAGKNTSSLQDRHVVGLDFWAPNINIVRDPRWGRAAETPGEDPFLSGQYALSYIKGMQQGDDDPSYLKTIATLKHFAGYSLEHWNGSNRMSFNAIISDQDLAQTYLPAFQVGITQGRAGSVMCSYNAVNGVPSCANDFLLQTLLREQWDWDGYVVSDCGAISYVYRPHKYKPTPEQAVAASLQAGTDLDCGNYYQHLKGAMQNELITETDLDRALVRLFSARIKLGMFDPWHMQPYMNYPPDIIGHPSHVETALQAARESIVLLKHTQNVLPLDKKNGTKIAVLGPHIHAKAALCGTYHGTVPSNMASPLEALQAKFATVFGMEGCDINSNNTDGFAAAAQHAKEADVAILFMGTSTAIEQEGKDRYEIGLPGVQEALIDAIAQVQNKTILVLINGGPLDVFAAKDNPHVVAILEAFYPGMKGAEAIVDVLLGTYSPSGRLPYTMYKKDYVDQISMTDMSMTSGPGRTYRYFKGEVVYPFGYGLSYTSFEFKFLDHHGLDGEITEFKGPQYRVNVTNTGPRASDVSVLAFVSFEGSDKEFACPLSQLFGFQKIHLQPNESKTVFFSVAPASLKCYGLAQQSLSSPVGTYSVTVGSEHQYFHYYANASISTASAEAE</sequence>
<dbReference type="GO" id="GO:0031222">
    <property type="term" value="P:arabinan catabolic process"/>
    <property type="evidence" value="ECO:0007669"/>
    <property type="project" value="TreeGrafter"/>
</dbReference>
<dbReference type="SUPFAM" id="SSF51445">
    <property type="entry name" value="(Trans)glycosidases"/>
    <property type="match status" value="1"/>
</dbReference>
<dbReference type="InterPro" id="IPR002772">
    <property type="entry name" value="Glyco_hydro_3_C"/>
</dbReference>
<evidence type="ECO:0000256" key="1">
    <source>
        <dbReference type="ARBA" id="ARBA00022729"/>
    </source>
</evidence>
<keyword evidence="1 4" id="KW-0732">Signal</keyword>
<dbReference type="Gene3D" id="3.40.50.1700">
    <property type="entry name" value="Glycoside hydrolase family 3 C-terminal domain"/>
    <property type="match status" value="1"/>
</dbReference>
<dbReference type="PANTHER" id="PTHR42721">
    <property type="entry name" value="SUGAR HYDROLASE-RELATED"/>
    <property type="match status" value="1"/>
</dbReference>
<dbReference type="Proteomes" id="UP001153069">
    <property type="component" value="Unassembled WGS sequence"/>
</dbReference>
<feature type="chain" id="PRO_5040475350" evidence="4">
    <location>
        <begin position="26"/>
        <end position="762"/>
    </location>
</feature>